<dbReference type="AlphaFoldDB" id="A0A9N8L5Y7"/>
<sequence>MTHTHQRFCGKAARPRSLAARAQRDVSPGRRAGPGPRPRPAAPLYSPGYSALGNRTSLTTCARVLHSRRYFAPQRRFGVYWRPKRCECPPQPALPAGPTPLRHT</sequence>
<dbReference type="Proteomes" id="UP001154114">
    <property type="component" value="Chromosome 27"/>
</dbReference>
<feature type="region of interest" description="Disordered" evidence="1">
    <location>
        <begin position="1"/>
        <end position="49"/>
    </location>
</feature>
<evidence type="ECO:0000313" key="2">
    <source>
        <dbReference type="EMBL" id="CAD0206347.1"/>
    </source>
</evidence>
<keyword evidence="3" id="KW-1185">Reference proteome</keyword>
<gene>
    <name evidence="2" type="ORF">CINC_LOCUS8642</name>
</gene>
<organism evidence="2 3">
    <name type="scientific">Chrysodeixis includens</name>
    <name type="common">Soybean looper</name>
    <name type="synonym">Pseudoplusia includens</name>
    <dbReference type="NCBI Taxonomy" id="689277"/>
    <lineage>
        <taxon>Eukaryota</taxon>
        <taxon>Metazoa</taxon>
        <taxon>Ecdysozoa</taxon>
        <taxon>Arthropoda</taxon>
        <taxon>Hexapoda</taxon>
        <taxon>Insecta</taxon>
        <taxon>Pterygota</taxon>
        <taxon>Neoptera</taxon>
        <taxon>Endopterygota</taxon>
        <taxon>Lepidoptera</taxon>
        <taxon>Glossata</taxon>
        <taxon>Ditrysia</taxon>
        <taxon>Noctuoidea</taxon>
        <taxon>Noctuidae</taxon>
        <taxon>Plusiinae</taxon>
        <taxon>Chrysodeixis</taxon>
    </lineage>
</organism>
<proteinExistence type="predicted"/>
<protein>
    <submittedName>
        <fullName evidence="2">Uncharacterized protein</fullName>
    </submittedName>
</protein>
<name>A0A9N8L5Y7_CHRIL</name>
<evidence type="ECO:0000256" key="1">
    <source>
        <dbReference type="SAM" id="MobiDB-lite"/>
    </source>
</evidence>
<evidence type="ECO:0000313" key="3">
    <source>
        <dbReference type="Proteomes" id="UP001154114"/>
    </source>
</evidence>
<dbReference type="OrthoDB" id="10548906at2759"/>
<dbReference type="EMBL" id="LR824030">
    <property type="protein sequence ID" value="CAD0206347.1"/>
    <property type="molecule type" value="Genomic_DNA"/>
</dbReference>
<accession>A0A9N8L5Y7</accession>
<reference evidence="2" key="1">
    <citation type="submission" date="2021-12" db="EMBL/GenBank/DDBJ databases">
        <authorList>
            <person name="King R."/>
        </authorList>
    </citation>
    <scope>NUCLEOTIDE SEQUENCE</scope>
</reference>